<protein>
    <submittedName>
        <fullName evidence="2">Uncharacterized protein</fullName>
    </submittedName>
</protein>
<keyword evidence="3" id="KW-1185">Reference proteome</keyword>
<dbReference type="AlphaFoldDB" id="A0A9D4GJQ1"/>
<evidence type="ECO:0000313" key="2">
    <source>
        <dbReference type="EMBL" id="KAH3816673.1"/>
    </source>
</evidence>
<reference evidence="2" key="1">
    <citation type="journal article" date="2019" name="bioRxiv">
        <title>The Genome of the Zebra Mussel, Dreissena polymorpha: A Resource for Invasive Species Research.</title>
        <authorList>
            <person name="McCartney M.A."/>
            <person name="Auch B."/>
            <person name="Kono T."/>
            <person name="Mallez S."/>
            <person name="Zhang Y."/>
            <person name="Obille A."/>
            <person name="Becker A."/>
            <person name="Abrahante J.E."/>
            <person name="Garbe J."/>
            <person name="Badalamenti J.P."/>
            <person name="Herman A."/>
            <person name="Mangelson H."/>
            <person name="Liachko I."/>
            <person name="Sullivan S."/>
            <person name="Sone E.D."/>
            <person name="Koren S."/>
            <person name="Silverstein K.A.T."/>
            <person name="Beckman K.B."/>
            <person name="Gohl D.M."/>
        </authorList>
    </citation>
    <scope>NUCLEOTIDE SEQUENCE</scope>
    <source>
        <strain evidence="2">Duluth1</strain>
        <tissue evidence="2">Whole animal</tissue>
    </source>
</reference>
<proteinExistence type="predicted"/>
<organism evidence="2 3">
    <name type="scientific">Dreissena polymorpha</name>
    <name type="common">Zebra mussel</name>
    <name type="synonym">Mytilus polymorpha</name>
    <dbReference type="NCBI Taxonomy" id="45954"/>
    <lineage>
        <taxon>Eukaryota</taxon>
        <taxon>Metazoa</taxon>
        <taxon>Spiralia</taxon>
        <taxon>Lophotrochozoa</taxon>
        <taxon>Mollusca</taxon>
        <taxon>Bivalvia</taxon>
        <taxon>Autobranchia</taxon>
        <taxon>Heteroconchia</taxon>
        <taxon>Euheterodonta</taxon>
        <taxon>Imparidentia</taxon>
        <taxon>Neoheterodontei</taxon>
        <taxon>Myida</taxon>
        <taxon>Dreissenoidea</taxon>
        <taxon>Dreissenidae</taxon>
        <taxon>Dreissena</taxon>
    </lineage>
</organism>
<feature type="compositionally biased region" description="Basic and acidic residues" evidence="1">
    <location>
        <begin position="1"/>
        <end position="17"/>
    </location>
</feature>
<accession>A0A9D4GJQ1</accession>
<dbReference type="EMBL" id="JAIWYP010000005">
    <property type="protein sequence ID" value="KAH3816673.1"/>
    <property type="molecule type" value="Genomic_DNA"/>
</dbReference>
<feature type="region of interest" description="Disordered" evidence="1">
    <location>
        <begin position="1"/>
        <end position="29"/>
    </location>
</feature>
<evidence type="ECO:0000313" key="3">
    <source>
        <dbReference type="Proteomes" id="UP000828390"/>
    </source>
</evidence>
<reference evidence="2" key="2">
    <citation type="submission" date="2020-11" db="EMBL/GenBank/DDBJ databases">
        <authorList>
            <person name="McCartney M.A."/>
            <person name="Auch B."/>
            <person name="Kono T."/>
            <person name="Mallez S."/>
            <person name="Becker A."/>
            <person name="Gohl D.M."/>
            <person name="Silverstein K.A.T."/>
            <person name="Koren S."/>
            <person name="Bechman K.B."/>
            <person name="Herman A."/>
            <person name="Abrahante J.E."/>
            <person name="Garbe J."/>
        </authorList>
    </citation>
    <scope>NUCLEOTIDE SEQUENCE</scope>
    <source>
        <strain evidence="2">Duluth1</strain>
        <tissue evidence="2">Whole animal</tissue>
    </source>
</reference>
<evidence type="ECO:0000256" key="1">
    <source>
        <dbReference type="SAM" id="MobiDB-lite"/>
    </source>
</evidence>
<sequence>MQEHVLEDQVDAEHDNDLNAPPIPARSYSLGAFEDDESSYTGQDTGAMTSTADDINTILNDNFKELNIKPERMKSVDDAVYTH</sequence>
<gene>
    <name evidence="2" type="ORF">DPMN_118194</name>
</gene>
<comment type="caution">
    <text evidence="2">The sequence shown here is derived from an EMBL/GenBank/DDBJ whole genome shotgun (WGS) entry which is preliminary data.</text>
</comment>
<dbReference type="Proteomes" id="UP000828390">
    <property type="component" value="Unassembled WGS sequence"/>
</dbReference>
<name>A0A9D4GJQ1_DREPO</name>